<dbReference type="EMBL" id="CAEZYZ010000144">
    <property type="protein sequence ID" value="CAB4752661.1"/>
    <property type="molecule type" value="Genomic_DNA"/>
</dbReference>
<dbReference type="AlphaFoldDB" id="A0A6J6TYJ6"/>
<sequence length="185" mass="19358">MAIDVRGSRGTLGLYVLLATAVTTAILGVLAHYLHEPFVFPSVGPTIFILFFTPLGLQAAPRNVIGGQVIGIACGYLALMVFGLTGGLADIFDLTAPRIGSAVLALSLTLALMVWLGFPHAPAGATTLIVALGLVHTLPHLAILLLAVILVVVCAFGINRLFGIPVPVWSPLHDEPRPLLSRGSR</sequence>
<feature type="transmembrane region" description="Helical" evidence="1">
    <location>
        <begin position="130"/>
        <end position="158"/>
    </location>
</feature>
<dbReference type="Pfam" id="PF04982">
    <property type="entry name" value="TM_HPP"/>
    <property type="match status" value="1"/>
</dbReference>
<name>A0A6J6TYJ6_9ZZZZ</name>
<evidence type="ECO:0000259" key="2">
    <source>
        <dbReference type="Pfam" id="PF04982"/>
    </source>
</evidence>
<evidence type="ECO:0000313" key="3">
    <source>
        <dbReference type="EMBL" id="CAB4752661.1"/>
    </source>
</evidence>
<proteinExistence type="predicted"/>
<protein>
    <submittedName>
        <fullName evidence="3">Unannotated protein</fullName>
    </submittedName>
</protein>
<gene>
    <name evidence="3" type="ORF">UFOPK2810_00919</name>
</gene>
<feature type="transmembrane region" description="Helical" evidence="1">
    <location>
        <begin position="69"/>
        <end position="92"/>
    </location>
</feature>
<feature type="transmembrane region" description="Helical" evidence="1">
    <location>
        <begin position="38"/>
        <end position="57"/>
    </location>
</feature>
<evidence type="ECO:0000256" key="1">
    <source>
        <dbReference type="SAM" id="Phobius"/>
    </source>
</evidence>
<feature type="domain" description="HPP transmembrane region" evidence="2">
    <location>
        <begin position="15"/>
        <end position="161"/>
    </location>
</feature>
<keyword evidence="1" id="KW-0812">Transmembrane</keyword>
<keyword evidence="1" id="KW-0472">Membrane</keyword>
<organism evidence="3">
    <name type="scientific">freshwater metagenome</name>
    <dbReference type="NCBI Taxonomy" id="449393"/>
    <lineage>
        <taxon>unclassified sequences</taxon>
        <taxon>metagenomes</taxon>
        <taxon>ecological metagenomes</taxon>
    </lineage>
</organism>
<feature type="transmembrane region" description="Helical" evidence="1">
    <location>
        <begin position="12"/>
        <end position="32"/>
    </location>
</feature>
<keyword evidence="1" id="KW-1133">Transmembrane helix</keyword>
<dbReference type="InterPro" id="IPR007065">
    <property type="entry name" value="HPP"/>
</dbReference>
<reference evidence="3" key="1">
    <citation type="submission" date="2020-05" db="EMBL/GenBank/DDBJ databases">
        <authorList>
            <person name="Chiriac C."/>
            <person name="Salcher M."/>
            <person name="Ghai R."/>
            <person name="Kavagutti S V."/>
        </authorList>
    </citation>
    <scope>NUCLEOTIDE SEQUENCE</scope>
</reference>
<dbReference type="PANTHER" id="PTHR33741:SF5">
    <property type="entry name" value="TRANSMEMBRANE PROTEIN DDB_G0269096-RELATED"/>
    <property type="match status" value="1"/>
</dbReference>
<dbReference type="PANTHER" id="PTHR33741">
    <property type="entry name" value="TRANSMEMBRANE PROTEIN DDB_G0269096-RELATED"/>
    <property type="match status" value="1"/>
</dbReference>
<dbReference type="InterPro" id="IPR058581">
    <property type="entry name" value="TM_HPP"/>
</dbReference>
<accession>A0A6J6TYJ6</accession>